<dbReference type="HAMAP" id="MF_00418">
    <property type="entry name" value="DapA"/>
    <property type="match status" value="1"/>
</dbReference>
<dbReference type="PROSITE" id="PS00665">
    <property type="entry name" value="DHDPS_1"/>
    <property type="match status" value="1"/>
</dbReference>
<keyword evidence="5 12" id="KW-0963">Cytoplasm</keyword>
<evidence type="ECO:0000256" key="3">
    <source>
        <dbReference type="ARBA" id="ARBA00007592"/>
    </source>
</evidence>
<evidence type="ECO:0000256" key="4">
    <source>
        <dbReference type="ARBA" id="ARBA00012086"/>
    </source>
</evidence>
<dbReference type="Pfam" id="PF00701">
    <property type="entry name" value="DHDPS"/>
    <property type="match status" value="1"/>
</dbReference>
<comment type="caution">
    <text evidence="16">The sequence shown here is derived from an EMBL/GenBank/DDBJ whole genome shotgun (WGS) entry which is preliminary data.</text>
</comment>
<dbReference type="GO" id="GO:0019877">
    <property type="term" value="P:diaminopimelate biosynthetic process"/>
    <property type="evidence" value="ECO:0007669"/>
    <property type="project" value="UniProtKB-UniRule"/>
</dbReference>
<feature type="active site" description="Proton donor/acceptor" evidence="12 14">
    <location>
        <position position="132"/>
    </location>
</feature>
<keyword evidence="9 12" id="KW-0456">Lyase</keyword>
<evidence type="ECO:0000256" key="5">
    <source>
        <dbReference type="ARBA" id="ARBA00022490"/>
    </source>
</evidence>
<comment type="function">
    <text evidence="1 12">Catalyzes the condensation of (S)-aspartate-beta-semialdehyde [(S)-ASA] and pyruvate to 4-hydroxy-tetrahydrodipicolinate (HTPA).</text>
</comment>
<feature type="site" description="Part of a proton relay during catalysis" evidence="12">
    <location>
        <position position="106"/>
    </location>
</feature>
<evidence type="ECO:0000256" key="12">
    <source>
        <dbReference type="HAMAP-Rule" id="MF_00418"/>
    </source>
</evidence>
<accession>A0AAJ1ALJ4</accession>
<dbReference type="InterPro" id="IPR002220">
    <property type="entry name" value="DapA-like"/>
</dbReference>
<dbReference type="PROSITE" id="PS00666">
    <property type="entry name" value="DHDPS_2"/>
    <property type="match status" value="1"/>
</dbReference>
<dbReference type="Gene3D" id="3.20.20.70">
    <property type="entry name" value="Aldolase class I"/>
    <property type="match status" value="1"/>
</dbReference>
<comment type="catalytic activity">
    <reaction evidence="11 12">
        <text>L-aspartate 4-semialdehyde + pyruvate = (2S,4S)-4-hydroxy-2,3,4,5-tetrahydrodipicolinate + H2O + H(+)</text>
        <dbReference type="Rhea" id="RHEA:34171"/>
        <dbReference type="ChEBI" id="CHEBI:15361"/>
        <dbReference type="ChEBI" id="CHEBI:15377"/>
        <dbReference type="ChEBI" id="CHEBI:15378"/>
        <dbReference type="ChEBI" id="CHEBI:67139"/>
        <dbReference type="ChEBI" id="CHEBI:537519"/>
        <dbReference type="EC" id="4.3.3.7"/>
    </reaction>
</comment>
<comment type="caution">
    <text evidence="12">Was originally thought to be a dihydrodipicolinate synthase (DHDPS), catalyzing the condensation of (S)-aspartate-beta-semialdehyde [(S)-ASA] and pyruvate to dihydrodipicolinate (DHDP). However, it was shown in E.coli that the product of the enzymatic reaction is not dihydrodipicolinate but in fact (4S)-4-hydroxy-2,3,4,5-tetrahydro-(2S)-dipicolinic acid (HTPA), and that the consecutive dehydration reaction leading to DHDP is not spontaneous but catalyzed by DapB.</text>
</comment>
<comment type="pathway">
    <text evidence="2 12">Amino-acid biosynthesis; L-lysine biosynthesis via DAP pathway; (S)-tetrahydrodipicolinate from L-aspartate: step 3/4.</text>
</comment>
<evidence type="ECO:0000256" key="14">
    <source>
        <dbReference type="PIRSR" id="PIRSR001365-1"/>
    </source>
</evidence>
<comment type="similarity">
    <text evidence="3 12 13">Belongs to the DapA family.</text>
</comment>
<evidence type="ECO:0000313" key="16">
    <source>
        <dbReference type="EMBL" id="MBZ0160701.1"/>
    </source>
</evidence>
<evidence type="ECO:0000256" key="1">
    <source>
        <dbReference type="ARBA" id="ARBA00003294"/>
    </source>
</evidence>
<dbReference type="InterPro" id="IPR005263">
    <property type="entry name" value="DapA"/>
</dbReference>
<evidence type="ECO:0000256" key="9">
    <source>
        <dbReference type="ARBA" id="ARBA00023239"/>
    </source>
</evidence>
<dbReference type="NCBIfam" id="TIGR00674">
    <property type="entry name" value="dapA"/>
    <property type="match status" value="1"/>
</dbReference>
<feature type="site" description="Part of a proton relay during catalysis" evidence="12">
    <location>
        <position position="43"/>
    </location>
</feature>
<feature type="binding site" evidence="12 15">
    <location>
        <position position="202"/>
    </location>
    <ligand>
        <name>pyruvate</name>
        <dbReference type="ChEBI" id="CHEBI:15361"/>
    </ligand>
</feature>
<proteinExistence type="inferred from homology"/>
<evidence type="ECO:0000256" key="6">
    <source>
        <dbReference type="ARBA" id="ARBA00022605"/>
    </source>
</evidence>
<keyword evidence="7 12" id="KW-0220">Diaminopimelate biosynthesis</keyword>
<dbReference type="GO" id="GO:0005829">
    <property type="term" value="C:cytosol"/>
    <property type="evidence" value="ECO:0007669"/>
    <property type="project" value="TreeGrafter"/>
</dbReference>
<reference evidence="16 17" key="1">
    <citation type="journal article" date="2021" name="bioRxiv">
        <title>Unraveling nitrogen, sulfur and carbon metabolic pathways and microbial community transcriptional responses to substrate deprivation and toxicity stresses in a bioreactor mimicking anoxic brackish coastal sediment conditions.</title>
        <authorList>
            <person name="Martins P.D."/>
            <person name="Echeveste M.J."/>
            <person name="Arshad A."/>
            <person name="Kurth J."/>
            <person name="Ouboter H."/>
            <person name="Jetten M.S.M."/>
            <person name="Welte C.U."/>
        </authorList>
    </citation>
    <scope>NUCLEOTIDE SEQUENCE [LARGE SCALE GENOMIC DNA]</scope>
    <source>
        <strain evidence="16">MAG_38</strain>
    </source>
</reference>
<dbReference type="CDD" id="cd00950">
    <property type="entry name" value="DHDPS"/>
    <property type="match status" value="1"/>
</dbReference>
<dbReference type="PRINTS" id="PR00146">
    <property type="entry name" value="DHPICSNTHASE"/>
</dbReference>
<dbReference type="InterPro" id="IPR013785">
    <property type="entry name" value="Aldolase_TIM"/>
</dbReference>
<dbReference type="InterPro" id="IPR020625">
    <property type="entry name" value="Schiff_base-form_aldolases_AS"/>
</dbReference>
<evidence type="ECO:0000256" key="2">
    <source>
        <dbReference type="ARBA" id="ARBA00005120"/>
    </source>
</evidence>
<evidence type="ECO:0000313" key="17">
    <source>
        <dbReference type="Proteomes" id="UP001197609"/>
    </source>
</evidence>
<keyword evidence="10 12" id="KW-0704">Schiff base</keyword>
<comment type="subcellular location">
    <subcellularLocation>
        <location evidence="12">Cytoplasm</location>
    </subcellularLocation>
</comment>
<gene>
    <name evidence="12 16" type="primary">dapA</name>
    <name evidence="16" type="ORF">K8G79_11285</name>
</gene>
<sequence length="291" mass="31355">MFQGSMVALVTPFKGGRIDEPTLRELVEFHIKNGTDALIPCGTTGESPTLSHDEHRRVIDLVIEAANRRISVVVGTGSNSTAEAIDLTRYAKQAGADGALLVLPYYNKPTQAGLIAHCRAVADAVELPLILYNIPGRTGVNMLPETLAVLADHPCIVGMKEATGNLEQMTHDIVLCGDKLSFLSGDDTLTLPLLAVGGRGVISVVANIVPRDVADLTRAFLNGDWKRAREIHLKLFSLCQAMFFETNPIPVKTAMALLGMIGGEFRLPLCPMSEPNLNRLKAAMRAYGLIS</sequence>
<evidence type="ECO:0000256" key="8">
    <source>
        <dbReference type="ARBA" id="ARBA00023154"/>
    </source>
</evidence>
<dbReference type="PANTHER" id="PTHR12128:SF66">
    <property type="entry name" value="4-HYDROXY-2-OXOGLUTARATE ALDOLASE, MITOCHONDRIAL"/>
    <property type="match status" value="1"/>
</dbReference>
<feature type="binding site" evidence="12 15">
    <location>
        <position position="44"/>
    </location>
    <ligand>
        <name>pyruvate</name>
        <dbReference type="ChEBI" id="CHEBI:15361"/>
    </ligand>
</feature>
<evidence type="ECO:0000256" key="11">
    <source>
        <dbReference type="ARBA" id="ARBA00047836"/>
    </source>
</evidence>
<dbReference type="EC" id="4.3.3.7" evidence="4 12"/>
<dbReference type="GO" id="GO:0008840">
    <property type="term" value="F:4-hydroxy-tetrahydrodipicolinate synthase activity"/>
    <property type="evidence" value="ECO:0007669"/>
    <property type="project" value="UniProtKB-UniRule"/>
</dbReference>
<dbReference type="Proteomes" id="UP001197609">
    <property type="component" value="Unassembled WGS sequence"/>
</dbReference>
<comment type="subunit">
    <text evidence="12">Homotetramer; dimer of dimers.</text>
</comment>
<dbReference type="PANTHER" id="PTHR12128">
    <property type="entry name" value="DIHYDRODIPICOLINATE SYNTHASE"/>
    <property type="match status" value="1"/>
</dbReference>
<feature type="active site" description="Schiff-base intermediate with substrate" evidence="12 14">
    <location>
        <position position="160"/>
    </location>
</feature>
<keyword evidence="6 12" id="KW-0028">Amino-acid biosynthesis</keyword>
<dbReference type="SMART" id="SM01130">
    <property type="entry name" value="DHDPS"/>
    <property type="match status" value="1"/>
</dbReference>
<dbReference type="PIRSF" id="PIRSF001365">
    <property type="entry name" value="DHDPS"/>
    <property type="match status" value="1"/>
</dbReference>
<name>A0AAJ1ALJ4_9BACT</name>
<evidence type="ECO:0000256" key="7">
    <source>
        <dbReference type="ARBA" id="ARBA00022915"/>
    </source>
</evidence>
<organism evidence="16 17">
    <name type="scientific">Candidatus Methylomirabilis tolerans</name>
    <dbReference type="NCBI Taxonomy" id="3123416"/>
    <lineage>
        <taxon>Bacteria</taxon>
        <taxon>Candidatus Methylomirabilota</taxon>
        <taxon>Candidatus Methylomirabilia</taxon>
        <taxon>Candidatus Methylomirabilales</taxon>
        <taxon>Candidatus Methylomirabilaceae</taxon>
        <taxon>Candidatus Methylomirabilis</taxon>
    </lineage>
</organism>
<evidence type="ECO:0000256" key="13">
    <source>
        <dbReference type="PIRNR" id="PIRNR001365"/>
    </source>
</evidence>
<evidence type="ECO:0000256" key="15">
    <source>
        <dbReference type="PIRSR" id="PIRSR001365-2"/>
    </source>
</evidence>
<protein>
    <recommendedName>
        <fullName evidence="4 12">4-hydroxy-tetrahydrodipicolinate synthase</fullName>
        <shortName evidence="12">HTPA synthase</shortName>
        <ecNumber evidence="4 12">4.3.3.7</ecNumber>
    </recommendedName>
</protein>
<evidence type="ECO:0000256" key="10">
    <source>
        <dbReference type="ARBA" id="ARBA00023270"/>
    </source>
</evidence>
<dbReference type="GO" id="GO:0009089">
    <property type="term" value="P:lysine biosynthetic process via diaminopimelate"/>
    <property type="evidence" value="ECO:0007669"/>
    <property type="project" value="UniProtKB-UniRule"/>
</dbReference>
<dbReference type="InterPro" id="IPR020624">
    <property type="entry name" value="Schiff_base-form_aldolases_CS"/>
</dbReference>
<keyword evidence="8 12" id="KW-0457">Lysine biosynthesis</keyword>
<dbReference type="EMBL" id="JAIOIU010000142">
    <property type="protein sequence ID" value="MBZ0160701.1"/>
    <property type="molecule type" value="Genomic_DNA"/>
</dbReference>
<dbReference type="SUPFAM" id="SSF51569">
    <property type="entry name" value="Aldolase"/>
    <property type="match status" value="1"/>
</dbReference>
<dbReference type="AlphaFoldDB" id="A0AAJ1ALJ4"/>